<accession>A0ABQ8I6A8</accession>
<sequence length="697" mass="77628">MGSSSNPETGLAKNPETGSSKNPDGFFDEPVSGFFVRTRFWVRFEPRRVRTKNPSGFDGFFEEPRNWVLRRTQSSKNPLGTIIVSVLDFKGLQSTPPQISIKVSMGKREYQTWDKEDFSFPLTTLRDNLMIALHDAEGNEISYTGIETRLVVEKGLWDDIFLLEGGGHVHLKLQFVLSEEERNRIRVMRESALRKKREELLSRKLRSPANATIVGSKSESSLCLSYEVSDPQKSLLQSEAVVTRAGLVSTPVIFIENAEFGTKETEETFSIQKQTIPIDARIHQPPVSQGFDICLPDVSQVEKIEPRTPHSDFHVRAIHSEEASPSSESSELVVALKSKLISPKLKEDGMYSLEKQYPVGKTPSNVRNMITAFESSLAQDTRPMKPPPANFQSSNIETAATLESLISTKGKTETIKPTQSMSGRIISPFQDGESQEASTYTRKKGDQRGSVRAFIEATPSQDTTRQFELSAAGTKTAVTADSKNKLKQKEVDSKNEKNYSEDLMRASAGKAATVSGRMLPEHIGRQQPGRLFGIKQHSGGKLSVKESGKGLINPEALQESDNQRALTDKMKFKENWKDKHYSFECPGTWIFPVESRHLCITTCNKETMDLIGHCHTEAATHLREKSSAPVDVKKCSIYGVDIKVNEGEKTNQKPKKSKVLNSADGEPSRGPVGQAVRAAIMIGFATLVIFTRQRKNR</sequence>
<feature type="region of interest" description="Disordered" evidence="1">
    <location>
        <begin position="474"/>
        <end position="498"/>
    </location>
</feature>
<evidence type="ECO:0000256" key="1">
    <source>
        <dbReference type="SAM" id="MobiDB-lite"/>
    </source>
</evidence>
<dbReference type="EMBL" id="JAFEMO010000004">
    <property type="protein sequence ID" value="KAH7572145.1"/>
    <property type="molecule type" value="Genomic_DNA"/>
</dbReference>
<feature type="region of interest" description="Disordered" evidence="1">
    <location>
        <begin position="414"/>
        <end position="448"/>
    </location>
</feature>
<name>A0ABQ8I6A8_9ROSI</name>
<evidence type="ECO:0000313" key="3">
    <source>
        <dbReference type="Proteomes" id="UP000827721"/>
    </source>
</evidence>
<dbReference type="PANTHER" id="PTHR36810:SF1">
    <property type="entry name" value="OS05G0232200 PROTEIN"/>
    <property type="match status" value="1"/>
</dbReference>
<feature type="region of interest" description="Disordered" evidence="1">
    <location>
        <begin position="649"/>
        <end position="671"/>
    </location>
</feature>
<keyword evidence="3" id="KW-1185">Reference proteome</keyword>
<evidence type="ECO:0000313" key="2">
    <source>
        <dbReference type="EMBL" id="KAH7572145.1"/>
    </source>
</evidence>
<dbReference type="Proteomes" id="UP000827721">
    <property type="component" value="Unassembled WGS sequence"/>
</dbReference>
<gene>
    <name evidence="2" type="ORF">JRO89_XS04G0211100</name>
</gene>
<comment type="caution">
    <text evidence="2">The sequence shown here is derived from an EMBL/GenBank/DDBJ whole genome shotgun (WGS) entry which is preliminary data.</text>
</comment>
<protein>
    <submittedName>
        <fullName evidence="2">Uncharacterized protein</fullName>
    </submittedName>
</protein>
<dbReference type="PANTHER" id="PTHR36810">
    <property type="entry name" value="BNACNNG47150D PROTEIN"/>
    <property type="match status" value="1"/>
</dbReference>
<reference evidence="2 3" key="1">
    <citation type="submission" date="2021-02" db="EMBL/GenBank/DDBJ databases">
        <title>Plant Genome Project.</title>
        <authorList>
            <person name="Zhang R.-G."/>
        </authorList>
    </citation>
    <scope>NUCLEOTIDE SEQUENCE [LARGE SCALE GENOMIC DNA]</scope>
    <source>
        <tissue evidence="2">Leaves</tissue>
    </source>
</reference>
<feature type="compositionally biased region" description="Basic and acidic residues" evidence="1">
    <location>
        <begin position="482"/>
        <end position="498"/>
    </location>
</feature>
<feature type="region of interest" description="Disordered" evidence="1">
    <location>
        <begin position="1"/>
        <end position="25"/>
    </location>
</feature>
<organism evidence="2 3">
    <name type="scientific">Xanthoceras sorbifolium</name>
    <dbReference type="NCBI Taxonomy" id="99658"/>
    <lineage>
        <taxon>Eukaryota</taxon>
        <taxon>Viridiplantae</taxon>
        <taxon>Streptophyta</taxon>
        <taxon>Embryophyta</taxon>
        <taxon>Tracheophyta</taxon>
        <taxon>Spermatophyta</taxon>
        <taxon>Magnoliopsida</taxon>
        <taxon>eudicotyledons</taxon>
        <taxon>Gunneridae</taxon>
        <taxon>Pentapetalae</taxon>
        <taxon>rosids</taxon>
        <taxon>malvids</taxon>
        <taxon>Sapindales</taxon>
        <taxon>Sapindaceae</taxon>
        <taxon>Xanthoceroideae</taxon>
        <taxon>Xanthoceras</taxon>
    </lineage>
</organism>
<proteinExistence type="predicted"/>